<organism evidence="10 11">
    <name type="scientific">Eiseniibacteriota bacterium</name>
    <dbReference type="NCBI Taxonomy" id="2212470"/>
    <lineage>
        <taxon>Bacteria</taxon>
        <taxon>Candidatus Eiseniibacteriota</taxon>
    </lineage>
</organism>
<dbReference type="InterPro" id="IPR003423">
    <property type="entry name" value="OMP_efflux"/>
</dbReference>
<dbReference type="PANTHER" id="PTHR30026">
    <property type="entry name" value="OUTER MEMBRANE PROTEIN TOLC"/>
    <property type="match status" value="1"/>
</dbReference>
<protein>
    <submittedName>
        <fullName evidence="10">TolC family protein</fullName>
    </submittedName>
</protein>
<keyword evidence="6" id="KW-0472">Membrane</keyword>
<dbReference type="Pfam" id="PF02321">
    <property type="entry name" value="OEP"/>
    <property type="match status" value="2"/>
</dbReference>
<dbReference type="InterPro" id="IPR051906">
    <property type="entry name" value="TolC-like"/>
</dbReference>
<dbReference type="GO" id="GO:0015288">
    <property type="term" value="F:porin activity"/>
    <property type="evidence" value="ECO:0007669"/>
    <property type="project" value="TreeGrafter"/>
</dbReference>
<dbReference type="PANTHER" id="PTHR30026:SF20">
    <property type="entry name" value="OUTER MEMBRANE PROTEIN TOLC"/>
    <property type="match status" value="1"/>
</dbReference>
<dbReference type="GO" id="GO:1990281">
    <property type="term" value="C:efflux pump complex"/>
    <property type="evidence" value="ECO:0007669"/>
    <property type="project" value="TreeGrafter"/>
</dbReference>
<dbReference type="EMBL" id="JACQAY010000025">
    <property type="protein sequence ID" value="MBI3538770.1"/>
    <property type="molecule type" value="Genomic_DNA"/>
</dbReference>
<feature type="compositionally biased region" description="Basic residues" evidence="8">
    <location>
        <begin position="403"/>
        <end position="422"/>
    </location>
</feature>
<keyword evidence="5" id="KW-0812">Transmembrane</keyword>
<evidence type="ECO:0000313" key="11">
    <source>
        <dbReference type="Proteomes" id="UP000807850"/>
    </source>
</evidence>
<reference evidence="10" key="1">
    <citation type="submission" date="2020-07" db="EMBL/GenBank/DDBJ databases">
        <title>Huge and variable diversity of episymbiotic CPR bacteria and DPANN archaea in groundwater ecosystems.</title>
        <authorList>
            <person name="He C.Y."/>
            <person name="Keren R."/>
            <person name="Whittaker M."/>
            <person name="Farag I.F."/>
            <person name="Doudna J."/>
            <person name="Cate J.H.D."/>
            <person name="Banfield J.F."/>
        </authorList>
    </citation>
    <scope>NUCLEOTIDE SEQUENCE</scope>
    <source>
        <strain evidence="10">NC_groundwater_928_Pr1_S-0.2um_72_17</strain>
    </source>
</reference>
<keyword evidence="9" id="KW-0732">Signal</keyword>
<evidence type="ECO:0000256" key="2">
    <source>
        <dbReference type="ARBA" id="ARBA00007613"/>
    </source>
</evidence>
<accession>A0A9D6L6Z4</accession>
<evidence type="ECO:0000256" key="4">
    <source>
        <dbReference type="ARBA" id="ARBA00022452"/>
    </source>
</evidence>
<dbReference type="GO" id="GO:0015562">
    <property type="term" value="F:efflux transmembrane transporter activity"/>
    <property type="evidence" value="ECO:0007669"/>
    <property type="project" value="InterPro"/>
</dbReference>
<evidence type="ECO:0000256" key="5">
    <source>
        <dbReference type="ARBA" id="ARBA00022692"/>
    </source>
</evidence>
<dbReference type="Proteomes" id="UP000807850">
    <property type="component" value="Unassembled WGS sequence"/>
</dbReference>
<dbReference type="GO" id="GO:0009279">
    <property type="term" value="C:cell outer membrane"/>
    <property type="evidence" value="ECO:0007669"/>
    <property type="project" value="UniProtKB-SubCell"/>
</dbReference>
<evidence type="ECO:0000313" key="10">
    <source>
        <dbReference type="EMBL" id="MBI3538770.1"/>
    </source>
</evidence>
<keyword evidence="3" id="KW-0813">Transport</keyword>
<keyword evidence="7" id="KW-0998">Cell outer membrane</keyword>
<dbReference type="Gene3D" id="1.20.1600.10">
    <property type="entry name" value="Outer membrane efflux proteins (OEP)"/>
    <property type="match status" value="1"/>
</dbReference>
<feature type="chain" id="PRO_5039566555" evidence="9">
    <location>
        <begin position="36"/>
        <end position="422"/>
    </location>
</feature>
<gene>
    <name evidence="10" type="ORF">HY076_00655</name>
</gene>
<comment type="caution">
    <text evidence="10">The sequence shown here is derived from an EMBL/GenBank/DDBJ whole genome shotgun (WGS) entry which is preliminary data.</text>
</comment>
<comment type="similarity">
    <text evidence="2">Belongs to the outer membrane factor (OMF) (TC 1.B.17) family.</text>
</comment>
<evidence type="ECO:0000256" key="6">
    <source>
        <dbReference type="ARBA" id="ARBA00023136"/>
    </source>
</evidence>
<name>A0A9D6L6Z4_UNCEI</name>
<keyword evidence="4" id="KW-1134">Transmembrane beta strand</keyword>
<feature type="region of interest" description="Disordered" evidence="8">
    <location>
        <begin position="399"/>
        <end position="422"/>
    </location>
</feature>
<evidence type="ECO:0000256" key="7">
    <source>
        <dbReference type="ARBA" id="ARBA00023237"/>
    </source>
</evidence>
<comment type="subcellular location">
    <subcellularLocation>
        <location evidence="1">Cell outer membrane</location>
    </subcellularLocation>
</comment>
<evidence type="ECO:0000256" key="3">
    <source>
        <dbReference type="ARBA" id="ARBA00022448"/>
    </source>
</evidence>
<dbReference type="AlphaFoldDB" id="A0A9D6L6Z4"/>
<evidence type="ECO:0000256" key="8">
    <source>
        <dbReference type="SAM" id="MobiDB-lite"/>
    </source>
</evidence>
<evidence type="ECO:0000256" key="1">
    <source>
        <dbReference type="ARBA" id="ARBA00004442"/>
    </source>
</evidence>
<dbReference type="SUPFAM" id="SSF56954">
    <property type="entry name" value="Outer membrane efflux proteins (OEP)"/>
    <property type="match status" value="1"/>
</dbReference>
<proteinExistence type="inferred from homology"/>
<feature type="signal peptide" evidence="9">
    <location>
        <begin position="1"/>
        <end position="35"/>
    </location>
</feature>
<sequence>MSRSRAAGAAIHFGPAARAAAQALVALVIATPAAAALDMAETLREVVTAHPTLAVRAAEVDAARRRVGPAGAWPAPMVEAGVMNVPTSGSFDTDPMTMKTIGLEQTVPVFGANGRARRSARAAVAAAEAGAEQTRFDLLGAAWQAYADAYYAARLSALAATHHVILDRMVEAARVRYETGHGRLEDVLRSQAEQASLDADLAMFRAEARAARARLDALRGVAAGAPAGADSLAAPPDVTVPESTDPWLAALTDAHPRLRGQTAEIERWRQAAGAERRRTWPDLELRGSYGRREAIMGVPQDNMFSASVGFTLPLFAGNRSSQAGEMDAMARASEAERRAADLDLRAGITEAHAEALGARSRAALIADTVIVTQRRALEAAWSAYRAGGGDMWRVFESTTRAGSLRRAHRPPTRTRRRPARAR</sequence>
<evidence type="ECO:0000256" key="9">
    <source>
        <dbReference type="SAM" id="SignalP"/>
    </source>
</evidence>